<evidence type="ECO:0000313" key="1">
    <source>
        <dbReference type="EMBL" id="KKK34329.1"/>
    </source>
</evidence>
<protein>
    <recommendedName>
        <fullName evidence="3">YolD-like family protein</fullName>
    </recommendedName>
</protein>
<dbReference type="PANTHER" id="PTHR40051:SF1">
    <property type="entry name" value="YOLD-LIKE FAMILY PROTEIN"/>
    <property type="match status" value="1"/>
</dbReference>
<keyword evidence="2" id="KW-1185">Reference proteome</keyword>
<evidence type="ECO:0000313" key="2">
    <source>
        <dbReference type="Proteomes" id="UP000034287"/>
    </source>
</evidence>
<evidence type="ECO:0008006" key="3">
    <source>
        <dbReference type="Google" id="ProtNLM"/>
    </source>
</evidence>
<proteinExistence type="predicted"/>
<reference evidence="1 2" key="1">
    <citation type="submission" date="2015-04" db="EMBL/GenBank/DDBJ databases">
        <title>Taxonomic description and genome sequence of Salinicoccus sediminis sp. nov., a novel hyper halotolerant bacterium isolated from marine sediment.</title>
        <authorList>
            <person name="Mathan Kumar R."/>
            <person name="Kaur G."/>
            <person name="Kumar N."/>
            <person name="Kumar A."/>
            <person name="Singh N.K."/>
            <person name="Kaur N."/>
            <person name="Mayilraj S."/>
        </authorList>
    </citation>
    <scope>NUCLEOTIDE SEQUENCE [LARGE SCALE GENOMIC DNA]</scope>
    <source>
        <strain evidence="1 2">SV-16</strain>
    </source>
</reference>
<name>A0A0M2SI16_9STAP</name>
<accession>A0A0M2SI16</accession>
<comment type="caution">
    <text evidence="1">The sequence shown here is derived from an EMBL/GenBank/DDBJ whole genome shotgun (WGS) entry which is preliminary data.</text>
</comment>
<sequence length="138" mass="16355">MTKFIEEEAMQMDYRDIPIEKLDSNIPQGRGMIKWAPFATMPEQFETVERLVGDQTKISRPELSDDRLEEMDRILKKARQDKRRIKVEYYYDGRRFHIALDIITADRWSMMLIGQKADSPADDMVFISFMDILDIVML</sequence>
<gene>
    <name evidence="1" type="ORF">WN59_08435</name>
</gene>
<dbReference type="Pfam" id="PF08863">
    <property type="entry name" value="YolD"/>
    <property type="match status" value="1"/>
</dbReference>
<dbReference type="AlphaFoldDB" id="A0A0M2SI16"/>
<organism evidence="1 2">
    <name type="scientific">Salinicoccus sediminis</name>
    <dbReference type="NCBI Taxonomy" id="1432562"/>
    <lineage>
        <taxon>Bacteria</taxon>
        <taxon>Bacillati</taxon>
        <taxon>Bacillota</taxon>
        <taxon>Bacilli</taxon>
        <taxon>Bacillales</taxon>
        <taxon>Staphylococcaceae</taxon>
        <taxon>Salinicoccus</taxon>
    </lineage>
</organism>
<dbReference type="EMBL" id="LAYZ01000023">
    <property type="protein sequence ID" value="KKK34329.1"/>
    <property type="molecule type" value="Genomic_DNA"/>
</dbReference>
<dbReference type="PATRIC" id="fig|1432562.3.peg.1659"/>
<dbReference type="Proteomes" id="UP000034287">
    <property type="component" value="Unassembled WGS sequence"/>
</dbReference>
<dbReference type="InterPro" id="IPR014962">
    <property type="entry name" value="YolD"/>
</dbReference>
<dbReference type="STRING" id="1432562.WN59_08435"/>
<dbReference type="PANTHER" id="PTHR40051">
    <property type="entry name" value="IG HYPOTHETICAL 15966"/>
    <property type="match status" value="1"/>
</dbReference>